<comment type="caution">
    <text evidence="1">The sequence shown here is derived from an EMBL/GenBank/DDBJ whole genome shotgun (WGS) entry which is preliminary data.</text>
</comment>
<organism evidence="1">
    <name type="scientific">mine drainage metagenome</name>
    <dbReference type="NCBI Taxonomy" id="410659"/>
    <lineage>
        <taxon>unclassified sequences</taxon>
        <taxon>metagenomes</taxon>
        <taxon>ecological metagenomes</taxon>
    </lineage>
</organism>
<dbReference type="EMBL" id="MLJW01007305">
    <property type="protein sequence ID" value="OIQ65464.1"/>
    <property type="molecule type" value="Genomic_DNA"/>
</dbReference>
<reference evidence="1" key="1">
    <citation type="submission" date="2016-10" db="EMBL/GenBank/DDBJ databases">
        <title>Sequence of Gallionella enrichment culture.</title>
        <authorList>
            <person name="Poehlein A."/>
            <person name="Muehling M."/>
            <person name="Daniel R."/>
        </authorList>
    </citation>
    <scope>NUCLEOTIDE SEQUENCE</scope>
</reference>
<name>A0A1J5P441_9ZZZZ</name>
<gene>
    <name evidence="1" type="ORF">GALL_529750</name>
</gene>
<sequence length="162" mass="19147">MHRIVATRLQGSEISLANSRPGYGQWFEFLVFSGNQHRYDVFKPLQCIADKLEKHGFTVGRKQVFIDIPQYQQHRIQLFDFEFAGFSLADVECANPEDLAFRHIINILFKSGAADVDFMHHFPLFRMREHINDIRQPCQNRMRYALLKQTRKSPFRCRIEIS</sequence>
<accession>A0A1J5P441</accession>
<dbReference type="AlphaFoldDB" id="A0A1J5P441"/>
<proteinExistence type="predicted"/>
<evidence type="ECO:0000313" key="1">
    <source>
        <dbReference type="EMBL" id="OIQ65464.1"/>
    </source>
</evidence>
<protein>
    <submittedName>
        <fullName evidence="1">Uncharacterized protein</fullName>
    </submittedName>
</protein>